<dbReference type="OrthoDB" id="9935698at2"/>
<name>A0A506ULI9_9PROT</name>
<organism evidence="1 2">
    <name type="scientific">Oecophyllibacter saccharovorans</name>
    <dbReference type="NCBI Taxonomy" id="2558360"/>
    <lineage>
        <taxon>Bacteria</taxon>
        <taxon>Pseudomonadati</taxon>
        <taxon>Pseudomonadota</taxon>
        <taxon>Alphaproteobacteria</taxon>
        <taxon>Acetobacterales</taxon>
        <taxon>Acetobacteraceae</taxon>
        <taxon>Oecophyllibacter</taxon>
    </lineage>
</organism>
<sequence length="111" mass="12785">MAGIYRRGRWFVELDGHEERRGWVVYDLARFPYEAAYLLTPRRASGDLNLAPATMRPRPAENAQDVTDLLGLARSIAVERLAGLRRYRAEALSRVPRSTAWGTLVIRQRRF</sequence>
<keyword evidence="2" id="KW-1185">Reference proteome</keyword>
<dbReference type="RefSeq" id="WP_141451498.1">
    <property type="nucleotide sequence ID" value="NZ_CP038143.1"/>
</dbReference>
<dbReference type="Proteomes" id="UP000315037">
    <property type="component" value="Unassembled WGS sequence"/>
</dbReference>
<reference evidence="1 2" key="1">
    <citation type="submission" date="2019-03" db="EMBL/GenBank/DDBJ databases">
        <title>The complete genome sequence of Neokomagataea sp. Jb2 NBRC113641.</title>
        <authorList>
            <person name="Chua K.-O."/>
            <person name="Chan K.-G."/>
            <person name="See-Too W.-S."/>
        </authorList>
    </citation>
    <scope>NUCLEOTIDE SEQUENCE [LARGE SCALE GENOMIC DNA]</scope>
    <source>
        <strain evidence="1 2">Jb2</strain>
    </source>
</reference>
<gene>
    <name evidence="1" type="ORF">E3202_06750</name>
</gene>
<protein>
    <submittedName>
        <fullName evidence="1">Uncharacterized protein</fullName>
    </submittedName>
</protein>
<accession>A0A506ULI9</accession>
<evidence type="ECO:0000313" key="2">
    <source>
        <dbReference type="Proteomes" id="UP000315037"/>
    </source>
</evidence>
<dbReference type="EMBL" id="SORZ01000002">
    <property type="protein sequence ID" value="TPW34206.1"/>
    <property type="molecule type" value="Genomic_DNA"/>
</dbReference>
<dbReference type="AlphaFoldDB" id="A0A506ULI9"/>
<proteinExistence type="predicted"/>
<evidence type="ECO:0000313" key="1">
    <source>
        <dbReference type="EMBL" id="TPW34206.1"/>
    </source>
</evidence>
<comment type="caution">
    <text evidence="1">The sequence shown here is derived from an EMBL/GenBank/DDBJ whole genome shotgun (WGS) entry which is preliminary data.</text>
</comment>